<accession>A0AAD1UBX3</accession>
<organism evidence="1 2">
    <name type="scientific">Euplotes crassus</name>
    <dbReference type="NCBI Taxonomy" id="5936"/>
    <lineage>
        <taxon>Eukaryota</taxon>
        <taxon>Sar</taxon>
        <taxon>Alveolata</taxon>
        <taxon>Ciliophora</taxon>
        <taxon>Intramacronucleata</taxon>
        <taxon>Spirotrichea</taxon>
        <taxon>Hypotrichia</taxon>
        <taxon>Euplotida</taxon>
        <taxon>Euplotidae</taxon>
        <taxon>Moneuplotes</taxon>
    </lineage>
</organism>
<sequence>MLSRIFRHTQKFGLKGAVCFRTSTSSLVYTRAAHFGILEDKFKEIREKAFNRSVKSDRSENIREESKSQMSKFSLFSSSNLEQEAYNINGMTCSQVIDRLKIAQQQKTDPYLYYMILERIQDIIINEPDETSKAGILKILKELESYKPKDEERYQRKLRNMEFGESSTGSPHKAGINKSKGQYFKDSSPIAQMFDHLKDNMNGTYFKGMLRDYAKGDDNSSKKDIYDVLEIYKTVYKNIELVLHEELDRGSIDSKEILIVLKCFSIAEEGSEVLYERIFEMIYPNLSERKYNKHDLEIILNYFPQDFWSNSMTHSSKMNSFNGLIAESLNGEIDNSSNKELLSFFRAFSSSTNFPPKILNKLLNKFVSLIENSQVNQKELMGFLEIYAMMIQDNPQKSVELNSKLLFSIVSKNIEENYLSNTYDFSFQELAVLYWVYATCEIFPGSSTDAVRTLEKVLNNNMALLITKYKPLSDSDKDSGSGQELEFDENDANAIIYYYEKCQELGTWENAETIIQAIGSIKKKYDDRPDNDGKWFVF</sequence>
<proteinExistence type="predicted"/>
<evidence type="ECO:0000313" key="2">
    <source>
        <dbReference type="Proteomes" id="UP001295684"/>
    </source>
</evidence>
<keyword evidence="2" id="KW-1185">Reference proteome</keyword>
<reference evidence="1" key="1">
    <citation type="submission" date="2023-07" db="EMBL/GenBank/DDBJ databases">
        <authorList>
            <consortium name="AG Swart"/>
            <person name="Singh M."/>
            <person name="Singh A."/>
            <person name="Seah K."/>
            <person name="Emmerich C."/>
        </authorList>
    </citation>
    <scope>NUCLEOTIDE SEQUENCE</scope>
    <source>
        <strain evidence="1">DP1</strain>
    </source>
</reference>
<protein>
    <submittedName>
        <fullName evidence="1">Uncharacterized protein</fullName>
    </submittedName>
</protein>
<dbReference type="EMBL" id="CAMPGE010006286">
    <property type="protein sequence ID" value="CAI2365135.1"/>
    <property type="molecule type" value="Genomic_DNA"/>
</dbReference>
<dbReference type="AlphaFoldDB" id="A0AAD1UBX3"/>
<comment type="caution">
    <text evidence="1">The sequence shown here is derived from an EMBL/GenBank/DDBJ whole genome shotgun (WGS) entry which is preliminary data.</text>
</comment>
<name>A0AAD1UBX3_EUPCR</name>
<dbReference type="Proteomes" id="UP001295684">
    <property type="component" value="Unassembled WGS sequence"/>
</dbReference>
<evidence type="ECO:0000313" key="1">
    <source>
        <dbReference type="EMBL" id="CAI2365135.1"/>
    </source>
</evidence>
<gene>
    <name evidence="1" type="ORF">ECRASSUSDP1_LOCUS6485</name>
</gene>